<proteinExistence type="predicted"/>
<protein>
    <submittedName>
        <fullName evidence="2">Uncharacterized protein</fullName>
    </submittedName>
</protein>
<dbReference type="EMBL" id="RZGY01000004">
    <property type="protein sequence ID" value="RUQ82005.1"/>
    <property type="molecule type" value="Genomic_DNA"/>
</dbReference>
<dbReference type="EMBL" id="PYAU01000001">
    <property type="protein sequence ID" value="PSL37092.1"/>
    <property type="molecule type" value="Genomic_DNA"/>
</dbReference>
<keyword evidence="5" id="KW-1185">Reference proteome</keyword>
<dbReference type="Proteomes" id="UP000268291">
    <property type="component" value="Unassembled WGS sequence"/>
</dbReference>
<dbReference type="RefSeq" id="WP_106562278.1">
    <property type="nucleotide sequence ID" value="NZ_PYAU01000001.1"/>
</dbReference>
<feature type="transmembrane region" description="Helical" evidence="1">
    <location>
        <begin position="21"/>
        <end position="44"/>
    </location>
</feature>
<evidence type="ECO:0000313" key="3">
    <source>
        <dbReference type="EMBL" id="RUQ82005.1"/>
    </source>
</evidence>
<evidence type="ECO:0000313" key="2">
    <source>
        <dbReference type="EMBL" id="PSL37092.1"/>
    </source>
</evidence>
<evidence type="ECO:0000313" key="5">
    <source>
        <dbReference type="Proteomes" id="UP000268291"/>
    </source>
</evidence>
<keyword evidence="1" id="KW-0472">Membrane</keyword>
<gene>
    <name evidence="2" type="ORF">CLV49_0698</name>
    <name evidence="3" type="ORF">ELQ93_17105</name>
</gene>
<name>A0A2P8GT19_9MICO</name>
<comment type="caution">
    <text evidence="2">The sequence shown here is derived from an EMBL/GenBank/DDBJ whole genome shotgun (WGS) entry which is preliminary data.</text>
</comment>
<reference evidence="2 4" key="1">
    <citation type="submission" date="2018-03" db="EMBL/GenBank/DDBJ databases">
        <title>Genomic Encyclopedia of Archaeal and Bacterial Type Strains, Phase II (KMG-II): from individual species to whole genera.</title>
        <authorList>
            <person name="Goeker M."/>
        </authorList>
    </citation>
    <scope>NUCLEOTIDE SEQUENCE [LARGE SCALE GENOMIC DNA]</scope>
    <source>
        <strain evidence="2 4">DSM 21548</strain>
    </source>
</reference>
<dbReference type="AlphaFoldDB" id="A0A2P8GT19"/>
<accession>A0A2P8GT19</accession>
<keyword evidence="1" id="KW-1133">Transmembrane helix</keyword>
<sequence length="83" mass="8252">MAEPRDDESGITILRDAGGAIAFGIGLLLIAGGLLLAVLGLSGASTIVGQGVTPVVLGPLTALVGIVVGAWGLVALYRRLTSR</sequence>
<reference evidence="3 5" key="2">
    <citation type="submission" date="2018-12" db="EMBL/GenBank/DDBJ databases">
        <authorList>
            <person name="hu s."/>
            <person name="Xu Y."/>
            <person name="Xu B."/>
            <person name="Li F."/>
        </authorList>
    </citation>
    <scope>NUCLEOTIDE SEQUENCE [LARGE SCALE GENOMIC DNA]</scope>
    <source>
        <strain evidence="3 5">KSW2-17</strain>
    </source>
</reference>
<feature type="transmembrane region" description="Helical" evidence="1">
    <location>
        <begin position="56"/>
        <end position="77"/>
    </location>
</feature>
<organism evidence="2 4">
    <name type="scientific">Labedella gwakjiensis</name>
    <dbReference type="NCBI Taxonomy" id="390269"/>
    <lineage>
        <taxon>Bacteria</taxon>
        <taxon>Bacillati</taxon>
        <taxon>Actinomycetota</taxon>
        <taxon>Actinomycetes</taxon>
        <taxon>Micrococcales</taxon>
        <taxon>Microbacteriaceae</taxon>
        <taxon>Labedella</taxon>
    </lineage>
</organism>
<dbReference type="Proteomes" id="UP000241203">
    <property type="component" value="Unassembled WGS sequence"/>
</dbReference>
<evidence type="ECO:0000256" key="1">
    <source>
        <dbReference type="SAM" id="Phobius"/>
    </source>
</evidence>
<evidence type="ECO:0000313" key="4">
    <source>
        <dbReference type="Proteomes" id="UP000241203"/>
    </source>
</evidence>
<keyword evidence="1" id="KW-0812">Transmembrane</keyword>